<dbReference type="InterPro" id="IPR036259">
    <property type="entry name" value="MFS_trans_sf"/>
</dbReference>
<evidence type="ECO:0000256" key="6">
    <source>
        <dbReference type="SAM" id="Phobius"/>
    </source>
</evidence>
<evidence type="ECO:0000256" key="5">
    <source>
        <dbReference type="SAM" id="MobiDB-lite"/>
    </source>
</evidence>
<feature type="transmembrane region" description="Helical" evidence="6">
    <location>
        <begin position="223"/>
        <end position="246"/>
    </location>
</feature>
<dbReference type="Gene3D" id="1.20.1250.20">
    <property type="entry name" value="MFS general substrate transporter like domains"/>
    <property type="match status" value="1"/>
</dbReference>
<evidence type="ECO:0000256" key="4">
    <source>
        <dbReference type="ARBA" id="ARBA00023136"/>
    </source>
</evidence>
<evidence type="ECO:0000256" key="2">
    <source>
        <dbReference type="ARBA" id="ARBA00022692"/>
    </source>
</evidence>
<protein>
    <recommendedName>
        <fullName evidence="7">Major facilitator superfamily (MFS) profile domain-containing protein</fullName>
    </recommendedName>
</protein>
<accession>A0ABN6FGY6</accession>
<dbReference type="InterPro" id="IPR020846">
    <property type="entry name" value="MFS_dom"/>
</dbReference>
<organism evidence="8 9">
    <name type="scientific">Sinomonas cyclohexanicum</name>
    <name type="common">Corynebacterium cyclohexanicum</name>
    <dbReference type="NCBI Taxonomy" id="322009"/>
    <lineage>
        <taxon>Bacteria</taxon>
        <taxon>Bacillati</taxon>
        <taxon>Actinomycetota</taxon>
        <taxon>Actinomycetes</taxon>
        <taxon>Micrococcales</taxon>
        <taxon>Micrococcaceae</taxon>
        <taxon>Sinomonas</taxon>
    </lineage>
</organism>
<comment type="subcellular location">
    <subcellularLocation>
        <location evidence="1">Cell membrane</location>
        <topology evidence="1">Multi-pass membrane protein</topology>
    </subcellularLocation>
</comment>
<feature type="transmembrane region" description="Helical" evidence="6">
    <location>
        <begin position="158"/>
        <end position="177"/>
    </location>
</feature>
<evidence type="ECO:0000313" key="9">
    <source>
        <dbReference type="Proteomes" id="UP001319861"/>
    </source>
</evidence>
<keyword evidence="3 6" id="KW-1133">Transmembrane helix</keyword>
<feature type="transmembrane region" description="Helical" evidence="6">
    <location>
        <begin position="92"/>
        <end position="110"/>
    </location>
</feature>
<name>A0ABN6FGY6_SINCY</name>
<keyword evidence="9" id="KW-1185">Reference proteome</keyword>
<keyword evidence="4 6" id="KW-0472">Membrane</keyword>
<feature type="transmembrane region" description="Helical" evidence="6">
    <location>
        <begin position="55"/>
        <end position="72"/>
    </location>
</feature>
<feature type="transmembrane region" description="Helical" evidence="6">
    <location>
        <begin position="293"/>
        <end position="313"/>
    </location>
</feature>
<dbReference type="InterPro" id="IPR011701">
    <property type="entry name" value="MFS"/>
</dbReference>
<proteinExistence type="predicted"/>
<dbReference type="PROSITE" id="PS50850">
    <property type="entry name" value="MFS"/>
    <property type="match status" value="1"/>
</dbReference>
<evidence type="ECO:0000256" key="1">
    <source>
        <dbReference type="ARBA" id="ARBA00004651"/>
    </source>
</evidence>
<feature type="transmembrane region" description="Helical" evidence="6">
    <location>
        <begin position="372"/>
        <end position="401"/>
    </location>
</feature>
<dbReference type="PANTHER" id="PTHR23518">
    <property type="entry name" value="C-METHYLTRANSFERASE"/>
    <property type="match status" value="1"/>
</dbReference>
<feature type="transmembrane region" description="Helical" evidence="6">
    <location>
        <begin position="183"/>
        <end position="202"/>
    </location>
</feature>
<feature type="transmembrane region" description="Helical" evidence="6">
    <location>
        <begin position="319"/>
        <end position="344"/>
    </location>
</feature>
<feature type="compositionally biased region" description="Basic and acidic residues" evidence="5">
    <location>
        <begin position="14"/>
        <end position="23"/>
    </location>
</feature>
<feature type="transmembrane region" description="Helical" evidence="6">
    <location>
        <begin position="252"/>
        <end position="273"/>
    </location>
</feature>
<feature type="domain" description="Major facilitator superfamily (MFS) profile" evidence="7">
    <location>
        <begin position="26"/>
        <end position="410"/>
    </location>
</feature>
<keyword evidence="2 6" id="KW-0812">Transmembrane</keyword>
<dbReference type="Pfam" id="PF07690">
    <property type="entry name" value="MFS_1"/>
    <property type="match status" value="1"/>
</dbReference>
<dbReference type="PANTHER" id="PTHR23518:SF2">
    <property type="entry name" value="MAJOR FACILITATOR SUPERFAMILY TRANSPORTER"/>
    <property type="match status" value="1"/>
</dbReference>
<dbReference type="InterPro" id="IPR001958">
    <property type="entry name" value="Tet-R_TetA/multi-R_MdtG-like"/>
</dbReference>
<reference evidence="8 9" key="1">
    <citation type="journal article" date="2021" name="J. Biosci. Bioeng.">
        <title>Identification and characterization of a chc gene cluster responsible for the aromatization pathway of cyclohexanecarboxylate degradation in Sinomonas cyclohexanicum ATCC 51369.</title>
        <authorList>
            <person name="Yamamoto T."/>
            <person name="Hasegawa Y."/>
            <person name="Lau P.C.K."/>
            <person name="Iwaki H."/>
        </authorList>
    </citation>
    <scope>NUCLEOTIDE SEQUENCE [LARGE SCALE GENOMIC DNA]</scope>
    <source>
        <strain evidence="8 9">ATCC 51369</strain>
    </source>
</reference>
<dbReference type="SUPFAM" id="SSF103473">
    <property type="entry name" value="MFS general substrate transporter"/>
    <property type="match status" value="1"/>
</dbReference>
<dbReference type="EMBL" id="AP024525">
    <property type="protein sequence ID" value="BCT75316.1"/>
    <property type="molecule type" value="Genomic_DNA"/>
</dbReference>
<sequence length="415" mass="40635">MCGPDTLDPVPDPHPTRPSERPPARAVVPLYAAGFTTAFGAHSVAAGLGAEIGRVGLNLLSLGVLLALYDLAEVVLKPLFGSLSDRIGPKPVVVGGLLAFALASLVGAGVQAPWALAVARLGQGAAASAFSPASSASVARLAGPLTGRYFGRYGSWKGLGYAIGPLLGAAALFVGGFPVLFGVLAALGVGVAVWAALAMPRLDPLPRPRYTLADLARQLGGRSFLGPTIVLAASTGSLGAAVGFIPALAAHIGLPTAAAVAAVTVLALASSLLQPRIGRLRDDGRLADRPGILAGLGAVVLGAAAAAAVPSAPEPLGAVVVYLAALLIGAGIGTVTPLAFAHLADATPAERMGRTMGSAELGREAGDAGGPLLVGAVAVGAGLGWGLAALAAVVALAGLAVPRSHEPRPSGGPGS</sequence>
<feature type="region of interest" description="Disordered" evidence="5">
    <location>
        <begin position="1"/>
        <end position="23"/>
    </location>
</feature>
<evidence type="ECO:0000313" key="8">
    <source>
        <dbReference type="EMBL" id="BCT75316.1"/>
    </source>
</evidence>
<gene>
    <name evidence="8" type="ORF">SCMU_11580</name>
</gene>
<feature type="transmembrane region" description="Helical" evidence="6">
    <location>
        <begin position="28"/>
        <end position="48"/>
    </location>
</feature>
<evidence type="ECO:0000256" key="3">
    <source>
        <dbReference type="ARBA" id="ARBA00022989"/>
    </source>
</evidence>
<dbReference type="Proteomes" id="UP001319861">
    <property type="component" value="Chromosome"/>
</dbReference>
<evidence type="ECO:0000259" key="7">
    <source>
        <dbReference type="PROSITE" id="PS50850"/>
    </source>
</evidence>
<dbReference type="PRINTS" id="PR01035">
    <property type="entry name" value="TCRTETA"/>
</dbReference>